<dbReference type="Proteomes" id="UP000007803">
    <property type="component" value="Chromosome"/>
</dbReference>
<sequence>MLEKEKILDDEDFLVSTTDKKGVITYTNFGFANMAEYPIEELYGKPHNIVRHPGMPKAVFKLMWQKLLNKEPVVAYVKNLTSNKESFYWVKAFIFPVVKNNEIAYITSYRTKPSRFAVDQIEKVYSQVSNYEQGHSIDESLQFLNSFLEERNLTYESFINRLNTQKQILNSTLLNMNLSKYKADHIAFKSNIESQVKRGVQNIEVTESCCCAFGKTLESYKNEPFAKDRLFSTLKKLHDGVHSNLKTYTTTEASQRPQLESDISRDTQELFEALNGLVDNFVEQ</sequence>
<dbReference type="AlphaFoldDB" id="E0US05"/>
<feature type="domain" description="PAS fold" evidence="1">
    <location>
        <begin position="4"/>
        <end position="94"/>
    </location>
</feature>
<accession>E0US05</accession>
<dbReference type="OrthoDB" id="9806477at2"/>
<protein>
    <recommendedName>
        <fullName evidence="1">PAS fold domain-containing protein</fullName>
    </recommendedName>
</protein>
<dbReference type="Pfam" id="PF00989">
    <property type="entry name" value="PAS"/>
    <property type="match status" value="1"/>
</dbReference>
<dbReference type="InterPro" id="IPR035965">
    <property type="entry name" value="PAS-like_dom_sf"/>
</dbReference>
<dbReference type="KEGG" id="sua:Saut_0979"/>
<reference evidence="3" key="1">
    <citation type="journal article" date="2010" name="Stand. Genomic Sci.">
        <title>Complete genome sequence of Sulfurimonas autotrophica type strain (OK10).</title>
        <authorList>
            <person name="Sikorski J."/>
            <person name="Munk C."/>
            <person name="Lapidus A."/>
            <person name="Djao O."/>
            <person name="Lucas S."/>
            <person name="Glavina Del Rio T."/>
            <person name="Nolan M."/>
            <person name="Tice H."/>
            <person name="Han C."/>
            <person name="Cheng J."/>
            <person name="Tapia R."/>
            <person name="Goodwin L."/>
            <person name="Pitluck S."/>
            <person name="Liolios K."/>
            <person name="Ivanova N."/>
            <person name="Mavromatis K."/>
            <person name="Mikhailova N."/>
            <person name="Pati A."/>
            <person name="Sims D."/>
            <person name="Meincke L."/>
            <person name="Brettin T."/>
            <person name="Detter J."/>
            <person name="Chen A."/>
            <person name="Palaniappan K."/>
            <person name="Land M."/>
            <person name="Hauser L."/>
            <person name="Chang Y."/>
            <person name="Jeffries C."/>
            <person name="Rohde M."/>
            <person name="Lang E."/>
            <person name="Spring S."/>
            <person name="Goker M."/>
            <person name="Woyke T."/>
            <person name="Bristow J."/>
            <person name="Eisen J."/>
            <person name="Markowitz V."/>
            <person name="Hugenholtz P."/>
            <person name="Kyrpides N."/>
            <person name="Klenk H."/>
        </authorList>
    </citation>
    <scope>NUCLEOTIDE SEQUENCE [LARGE SCALE GENOMIC DNA]</scope>
    <source>
        <strain evidence="3">ATCC BAA-671 / DSM 16294 / JCM 11897 / OK10</strain>
    </source>
</reference>
<evidence type="ECO:0000313" key="2">
    <source>
        <dbReference type="EMBL" id="ADN09028.1"/>
    </source>
</evidence>
<dbReference type="RefSeq" id="WP_013326784.1">
    <property type="nucleotide sequence ID" value="NC_014506.1"/>
</dbReference>
<organism evidence="2 3">
    <name type="scientific">Sulfurimonas autotrophica (strain ATCC BAA-671 / DSM 16294 / JCM 11897 / OK10)</name>
    <dbReference type="NCBI Taxonomy" id="563040"/>
    <lineage>
        <taxon>Bacteria</taxon>
        <taxon>Pseudomonadati</taxon>
        <taxon>Campylobacterota</taxon>
        <taxon>Epsilonproteobacteria</taxon>
        <taxon>Campylobacterales</taxon>
        <taxon>Sulfurimonadaceae</taxon>
        <taxon>Sulfurimonas</taxon>
    </lineage>
</organism>
<dbReference type="NCBIfam" id="TIGR00229">
    <property type="entry name" value="sensory_box"/>
    <property type="match status" value="1"/>
</dbReference>
<evidence type="ECO:0000259" key="1">
    <source>
        <dbReference type="Pfam" id="PF00989"/>
    </source>
</evidence>
<dbReference type="Gene3D" id="1.20.120.30">
    <property type="entry name" value="Aspartate receptor, ligand-binding domain"/>
    <property type="match status" value="1"/>
</dbReference>
<name>E0US05_SULAO</name>
<dbReference type="InterPro" id="IPR000014">
    <property type="entry name" value="PAS"/>
</dbReference>
<dbReference type="InterPro" id="IPR013767">
    <property type="entry name" value="PAS_fold"/>
</dbReference>
<evidence type="ECO:0000313" key="3">
    <source>
        <dbReference type="Proteomes" id="UP000007803"/>
    </source>
</evidence>
<dbReference type="HOGENOM" id="CLU_979773_0_0_7"/>
<dbReference type="Gene3D" id="3.30.450.20">
    <property type="entry name" value="PAS domain"/>
    <property type="match status" value="1"/>
</dbReference>
<keyword evidence="3" id="KW-1185">Reference proteome</keyword>
<dbReference type="SUPFAM" id="SSF55785">
    <property type="entry name" value="PYP-like sensor domain (PAS domain)"/>
    <property type="match status" value="1"/>
</dbReference>
<dbReference type="GO" id="GO:0006355">
    <property type="term" value="P:regulation of DNA-templated transcription"/>
    <property type="evidence" value="ECO:0007669"/>
    <property type="project" value="InterPro"/>
</dbReference>
<dbReference type="STRING" id="563040.Saut_0979"/>
<proteinExistence type="predicted"/>
<dbReference type="eggNOG" id="COG0840">
    <property type="taxonomic scope" value="Bacteria"/>
</dbReference>
<gene>
    <name evidence="2" type="ordered locus">Saut_0979</name>
</gene>
<dbReference type="EMBL" id="CP002205">
    <property type="protein sequence ID" value="ADN09028.1"/>
    <property type="molecule type" value="Genomic_DNA"/>
</dbReference>